<dbReference type="AlphaFoldDB" id="A0A921FGY5"/>
<dbReference type="GeneID" id="79858389"/>
<reference evidence="1" key="1">
    <citation type="journal article" date="2021" name="PeerJ">
        <title>Extensive microbial diversity within the chicken gut microbiome revealed by metagenomics and culture.</title>
        <authorList>
            <person name="Gilroy R."/>
            <person name="Ravi A."/>
            <person name="Getino M."/>
            <person name="Pursley I."/>
            <person name="Horton D.L."/>
            <person name="Alikhan N.F."/>
            <person name="Baker D."/>
            <person name="Gharbi K."/>
            <person name="Hall N."/>
            <person name="Watson M."/>
            <person name="Adriaenssens E.M."/>
            <person name="Foster-Nyarko E."/>
            <person name="Jarju S."/>
            <person name="Secka A."/>
            <person name="Antonio M."/>
            <person name="Oren A."/>
            <person name="Chaudhuri R.R."/>
            <person name="La Ragione R."/>
            <person name="Hildebrand F."/>
            <person name="Pallen M.J."/>
        </authorList>
    </citation>
    <scope>NUCLEOTIDE SEQUENCE</scope>
    <source>
        <strain evidence="1">CHK165-8395</strain>
    </source>
</reference>
<accession>A0A921FGY5</accession>
<sequence>MRKMLCPQCKIAAMYVKNEAGDRRLVYVVEGGEVIPKNPEESLDGFDVSEVFCLGCSWHGNPKKLVRY</sequence>
<organism evidence="1 2">
    <name type="scientific">Phocaeicola coprocola</name>
    <dbReference type="NCBI Taxonomy" id="310298"/>
    <lineage>
        <taxon>Bacteria</taxon>
        <taxon>Pseudomonadati</taxon>
        <taxon>Bacteroidota</taxon>
        <taxon>Bacteroidia</taxon>
        <taxon>Bacteroidales</taxon>
        <taxon>Bacteroidaceae</taxon>
        <taxon>Phocaeicola</taxon>
    </lineage>
</organism>
<dbReference type="Proteomes" id="UP000718012">
    <property type="component" value="Unassembled WGS sequence"/>
</dbReference>
<dbReference type="RefSeq" id="WP_007566093.1">
    <property type="nucleotide sequence ID" value="NZ_CABKNL010000067.1"/>
</dbReference>
<protein>
    <submittedName>
        <fullName evidence="1">Uncharacterized protein</fullName>
    </submittedName>
</protein>
<reference evidence="1" key="2">
    <citation type="submission" date="2021-09" db="EMBL/GenBank/DDBJ databases">
        <authorList>
            <person name="Gilroy R."/>
        </authorList>
    </citation>
    <scope>NUCLEOTIDE SEQUENCE</scope>
    <source>
        <strain evidence="1">CHK165-8395</strain>
    </source>
</reference>
<dbReference type="EMBL" id="DYXD01000232">
    <property type="protein sequence ID" value="HJF08585.1"/>
    <property type="molecule type" value="Genomic_DNA"/>
</dbReference>
<gene>
    <name evidence="1" type="ORF">K8U81_10440</name>
</gene>
<evidence type="ECO:0000313" key="1">
    <source>
        <dbReference type="EMBL" id="HJF08585.1"/>
    </source>
</evidence>
<comment type="caution">
    <text evidence="1">The sequence shown here is derived from an EMBL/GenBank/DDBJ whole genome shotgun (WGS) entry which is preliminary data.</text>
</comment>
<proteinExistence type="predicted"/>
<name>A0A921FGY5_9BACT</name>
<evidence type="ECO:0000313" key="2">
    <source>
        <dbReference type="Proteomes" id="UP000718012"/>
    </source>
</evidence>